<keyword evidence="3" id="KW-0804">Transcription</keyword>
<protein>
    <submittedName>
        <fullName evidence="5">Helix-turn-helix domain-containing protein</fullName>
    </submittedName>
</protein>
<dbReference type="Pfam" id="PF02311">
    <property type="entry name" value="AraC_binding"/>
    <property type="match status" value="1"/>
</dbReference>
<dbReference type="InterPro" id="IPR014710">
    <property type="entry name" value="RmlC-like_jellyroll"/>
</dbReference>
<keyword evidence="2" id="KW-0238">DNA-binding</keyword>
<dbReference type="InterPro" id="IPR009057">
    <property type="entry name" value="Homeodomain-like_sf"/>
</dbReference>
<keyword evidence="1" id="KW-0805">Transcription regulation</keyword>
<dbReference type="Gene3D" id="2.60.120.10">
    <property type="entry name" value="Jelly Rolls"/>
    <property type="match status" value="1"/>
</dbReference>
<accession>A0ABT8IWA0</accession>
<dbReference type="InterPro" id="IPR018060">
    <property type="entry name" value="HTH_AraC"/>
</dbReference>
<dbReference type="PANTHER" id="PTHR43280:SF32">
    <property type="entry name" value="TRANSCRIPTIONAL REGULATORY PROTEIN"/>
    <property type="match status" value="1"/>
</dbReference>
<dbReference type="InterPro" id="IPR037923">
    <property type="entry name" value="HTH-like"/>
</dbReference>
<feature type="domain" description="HTH araC/xylS-type" evidence="4">
    <location>
        <begin position="173"/>
        <end position="271"/>
    </location>
</feature>
<evidence type="ECO:0000256" key="2">
    <source>
        <dbReference type="ARBA" id="ARBA00023125"/>
    </source>
</evidence>
<dbReference type="SUPFAM" id="SSF46689">
    <property type="entry name" value="Homeodomain-like"/>
    <property type="match status" value="1"/>
</dbReference>
<proteinExistence type="predicted"/>
<evidence type="ECO:0000256" key="1">
    <source>
        <dbReference type="ARBA" id="ARBA00023015"/>
    </source>
</evidence>
<dbReference type="Proteomes" id="UP001174210">
    <property type="component" value="Unassembled WGS sequence"/>
</dbReference>
<comment type="caution">
    <text evidence="5">The sequence shown here is derived from an EMBL/GenBank/DDBJ whole genome shotgun (WGS) entry which is preliminary data.</text>
</comment>
<dbReference type="Pfam" id="PF12833">
    <property type="entry name" value="HTH_18"/>
    <property type="match status" value="1"/>
</dbReference>
<evidence type="ECO:0000256" key="3">
    <source>
        <dbReference type="ARBA" id="ARBA00023163"/>
    </source>
</evidence>
<evidence type="ECO:0000259" key="4">
    <source>
        <dbReference type="PROSITE" id="PS01124"/>
    </source>
</evidence>
<dbReference type="PANTHER" id="PTHR43280">
    <property type="entry name" value="ARAC-FAMILY TRANSCRIPTIONAL REGULATOR"/>
    <property type="match status" value="1"/>
</dbReference>
<dbReference type="Gene3D" id="1.10.10.60">
    <property type="entry name" value="Homeodomain-like"/>
    <property type="match status" value="1"/>
</dbReference>
<dbReference type="RefSeq" id="WP_301217710.1">
    <property type="nucleotide sequence ID" value="NZ_JAROCB010000002.1"/>
</dbReference>
<dbReference type="SMART" id="SM00342">
    <property type="entry name" value="HTH_ARAC"/>
    <property type="match status" value="1"/>
</dbReference>
<dbReference type="PROSITE" id="PS01124">
    <property type="entry name" value="HTH_ARAC_FAMILY_2"/>
    <property type="match status" value="1"/>
</dbReference>
<name>A0ABT8IWA0_9MICO</name>
<keyword evidence="6" id="KW-1185">Reference proteome</keyword>
<evidence type="ECO:0000313" key="6">
    <source>
        <dbReference type="Proteomes" id="UP001174210"/>
    </source>
</evidence>
<gene>
    <name evidence="5" type="ORF">P5G59_08000</name>
</gene>
<dbReference type="EMBL" id="JAROCB010000002">
    <property type="protein sequence ID" value="MDN4597080.1"/>
    <property type="molecule type" value="Genomic_DNA"/>
</dbReference>
<dbReference type="SUPFAM" id="SSF51215">
    <property type="entry name" value="Regulatory protein AraC"/>
    <property type="match status" value="1"/>
</dbReference>
<sequence length="279" mass="30827">MPEIAQMTYQPPGRRQSSVETMTFERLRAVNTGGTQRADFHVVALVDSGRGSLTVDFQRHRLEAGHAAWIAPGSVHRWDDVSELTGHLVVFVPTAPVTPGTRELVASPDVRPTWRLPEEDRPYIDAACRHLVLETVDGAAGGSPEIPAILLSALIARLRPPHSDTELLDPLFALFRSRVEAHFRERHDAAFYANDLGYSPRTLARAVRRATGRSAKAYIVDRLVLEAKRLLVHDRSSATGCAAALGFLDASSFSVFFRHATGLRPGAWRNEYDRSGDSR</sequence>
<organism evidence="5 6">
    <name type="scientific">Leifsonia virtsii</name>
    <dbReference type="NCBI Taxonomy" id="3035915"/>
    <lineage>
        <taxon>Bacteria</taxon>
        <taxon>Bacillati</taxon>
        <taxon>Actinomycetota</taxon>
        <taxon>Actinomycetes</taxon>
        <taxon>Micrococcales</taxon>
        <taxon>Microbacteriaceae</taxon>
        <taxon>Leifsonia</taxon>
    </lineage>
</organism>
<reference evidence="5" key="1">
    <citation type="submission" date="2023-03" db="EMBL/GenBank/DDBJ databases">
        <title>MT1 and MT2 Draft Genomes of Novel Species.</title>
        <authorList>
            <person name="Venkateswaran K."/>
        </authorList>
    </citation>
    <scope>NUCLEOTIDE SEQUENCE</scope>
    <source>
        <strain evidence="5">F6_8S_P_1A</strain>
    </source>
</reference>
<dbReference type="InterPro" id="IPR003313">
    <property type="entry name" value="AraC-bd"/>
</dbReference>
<evidence type="ECO:0000313" key="5">
    <source>
        <dbReference type="EMBL" id="MDN4597080.1"/>
    </source>
</evidence>